<name>A3HXL6_9BACT</name>
<dbReference type="Pfam" id="PF02690">
    <property type="entry name" value="Na_Pi_cotrans"/>
    <property type="match status" value="2"/>
</dbReference>
<dbReference type="GO" id="GO:0005436">
    <property type="term" value="F:sodium:phosphate symporter activity"/>
    <property type="evidence" value="ECO:0007669"/>
    <property type="project" value="InterPro"/>
</dbReference>
<sequence length="319" mass="34884">MNGTVLPLFLGGLTIFVFSISQLSGVLESFFSEKTRHYIYRYTRNSWMSALVGILVTILMGSSSAVIILTIILINAKALNFKQSIGIILGANLGTTFTSQLIALDISNYAFIPLIVGLMIQLFLKKKPYSSYGKILFYFGMLFFGLFIMEESVMPLRESDLFETWVAKIEGNPFQGAWVGGLITLLIQSSSATVGIAILLGKQGLINAAGGVSLMLGAELGTCSDTLLATIKGSRAAIRAGVFHLIFNLISISLGLLLFDQFLELVIYVSRNSNLDQIIANGHILFNSLGVLLFFPFIGFFEKLLVKLIPDKQLIEKAP</sequence>
<gene>
    <name evidence="7" type="ORF">ALPR1_19923</name>
</gene>
<dbReference type="PANTHER" id="PTHR10010">
    <property type="entry name" value="SOLUTE CARRIER FAMILY 34 SODIUM PHOSPHATE , MEMBER 2-RELATED"/>
    <property type="match status" value="1"/>
</dbReference>
<evidence type="ECO:0000256" key="4">
    <source>
        <dbReference type="ARBA" id="ARBA00022989"/>
    </source>
</evidence>
<proteinExistence type="predicted"/>
<feature type="transmembrane region" description="Helical" evidence="6">
    <location>
        <begin position="236"/>
        <end position="258"/>
    </location>
</feature>
<dbReference type="eggNOG" id="COG1283">
    <property type="taxonomic scope" value="Bacteria"/>
</dbReference>
<comment type="subcellular location">
    <subcellularLocation>
        <location evidence="1">Cell membrane</location>
        <topology evidence="1">Multi-pass membrane protein</topology>
    </subcellularLocation>
</comment>
<feature type="transmembrane region" description="Helical" evidence="6">
    <location>
        <begin position="48"/>
        <end position="74"/>
    </location>
</feature>
<dbReference type="RefSeq" id="WP_008203111.1">
    <property type="nucleotide sequence ID" value="NZ_CM001023.1"/>
</dbReference>
<dbReference type="OrthoDB" id="9763003at2"/>
<accession>A3HXL6</accession>
<evidence type="ECO:0000256" key="1">
    <source>
        <dbReference type="ARBA" id="ARBA00004651"/>
    </source>
</evidence>
<organism evidence="7 8">
    <name type="scientific">Algoriphagus machipongonensis</name>
    <dbReference type="NCBI Taxonomy" id="388413"/>
    <lineage>
        <taxon>Bacteria</taxon>
        <taxon>Pseudomonadati</taxon>
        <taxon>Bacteroidota</taxon>
        <taxon>Cytophagia</taxon>
        <taxon>Cytophagales</taxon>
        <taxon>Cyclobacteriaceae</taxon>
        <taxon>Algoriphagus</taxon>
    </lineage>
</organism>
<feature type="transmembrane region" description="Helical" evidence="6">
    <location>
        <begin position="136"/>
        <end position="156"/>
    </location>
</feature>
<dbReference type="GO" id="GO:0044341">
    <property type="term" value="P:sodium-dependent phosphate transport"/>
    <property type="evidence" value="ECO:0007669"/>
    <property type="project" value="InterPro"/>
</dbReference>
<feature type="transmembrane region" description="Helical" evidence="6">
    <location>
        <begin position="176"/>
        <end position="200"/>
    </location>
</feature>
<dbReference type="EMBL" id="AAXU02000001">
    <property type="protein sequence ID" value="EAZ81339.1"/>
    <property type="molecule type" value="Genomic_DNA"/>
</dbReference>
<evidence type="ECO:0000256" key="3">
    <source>
        <dbReference type="ARBA" id="ARBA00022692"/>
    </source>
</evidence>
<dbReference type="InterPro" id="IPR003841">
    <property type="entry name" value="Na/Pi_transpt"/>
</dbReference>
<dbReference type="EMBL" id="CM001023">
    <property type="protein sequence ID" value="EAZ81339.1"/>
    <property type="molecule type" value="Genomic_DNA"/>
</dbReference>
<feature type="transmembrane region" description="Helical" evidence="6">
    <location>
        <begin position="278"/>
        <end position="301"/>
    </location>
</feature>
<evidence type="ECO:0000256" key="2">
    <source>
        <dbReference type="ARBA" id="ARBA00022475"/>
    </source>
</evidence>
<evidence type="ECO:0000256" key="5">
    <source>
        <dbReference type="ARBA" id="ARBA00023136"/>
    </source>
</evidence>
<keyword evidence="5 6" id="KW-0472">Membrane</keyword>
<keyword evidence="2" id="KW-1003">Cell membrane</keyword>
<dbReference type="AlphaFoldDB" id="A3HXL6"/>
<feature type="transmembrane region" description="Helical" evidence="6">
    <location>
        <begin position="6"/>
        <end position="27"/>
    </location>
</feature>
<dbReference type="NCBIfam" id="NF037997">
    <property type="entry name" value="Na_Pi_symport"/>
    <property type="match status" value="1"/>
</dbReference>
<keyword evidence="4 6" id="KW-1133">Transmembrane helix</keyword>
<dbReference type="GO" id="GO:0005886">
    <property type="term" value="C:plasma membrane"/>
    <property type="evidence" value="ECO:0007669"/>
    <property type="project" value="UniProtKB-SubCell"/>
</dbReference>
<reference evidence="7 8" key="1">
    <citation type="journal article" date="2011" name="J. Bacteriol.">
        <title>Complete genome sequence of Algoriphagus sp. PR1, bacterial prey of a colony-forming choanoflagellate.</title>
        <authorList>
            <person name="Alegado R.A."/>
            <person name="Ferriera S."/>
            <person name="Nusbaum C."/>
            <person name="Young S.K."/>
            <person name="Zeng Q."/>
            <person name="Imamovic A."/>
            <person name="Fairclough S.R."/>
            <person name="King N."/>
        </authorList>
    </citation>
    <scope>NUCLEOTIDE SEQUENCE [LARGE SCALE GENOMIC DNA]</scope>
    <source>
        <strain evidence="7 8">PR1</strain>
    </source>
</reference>
<keyword evidence="3 6" id="KW-0812">Transmembrane</keyword>
<evidence type="ECO:0000313" key="7">
    <source>
        <dbReference type="EMBL" id="EAZ81339.1"/>
    </source>
</evidence>
<dbReference type="Proteomes" id="UP000003919">
    <property type="component" value="Chromosome"/>
</dbReference>
<feature type="transmembrane region" description="Helical" evidence="6">
    <location>
        <begin position="106"/>
        <end position="124"/>
    </location>
</feature>
<evidence type="ECO:0000313" key="8">
    <source>
        <dbReference type="Proteomes" id="UP000003919"/>
    </source>
</evidence>
<comment type="caution">
    <text evidence="7">The sequence shown here is derived from an EMBL/GenBank/DDBJ whole genome shotgun (WGS) entry which is preliminary data.</text>
</comment>
<keyword evidence="8" id="KW-1185">Reference proteome</keyword>
<dbReference type="HOGENOM" id="CLU_050150_0_0_10"/>
<dbReference type="PANTHER" id="PTHR10010:SF46">
    <property type="entry name" value="SODIUM-DEPENDENT PHOSPHATE TRANSPORT PROTEIN 2B"/>
    <property type="match status" value="1"/>
</dbReference>
<dbReference type="STRING" id="388413.ALPR1_19923"/>
<evidence type="ECO:0000256" key="6">
    <source>
        <dbReference type="SAM" id="Phobius"/>
    </source>
</evidence>
<protein>
    <submittedName>
        <fullName evidence="7">Na+/Pi-cotransporter family protein</fullName>
    </submittedName>
</protein>